<reference evidence="4 5" key="1">
    <citation type="submission" date="2020-08" db="EMBL/GenBank/DDBJ databases">
        <title>Genomic Encyclopedia of Type Strains, Phase IV (KMG-IV): sequencing the most valuable type-strain genomes for metagenomic binning, comparative biology and taxonomic classification.</title>
        <authorList>
            <person name="Goeker M."/>
        </authorList>
    </citation>
    <scope>NUCLEOTIDE SEQUENCE [LARGE SCALE GENOMIC DNA]</scope>
    <source>
        <strain evidence="4 5">DSM 25481</strain>
    </source>
</reference>
<organism evidence="4 5">
    <name type="scientific">Hansschlegelia beijingensis</name>
    <dbReference type="NCBI Taxonomy" id="1133344"/>
    <lineage>
        <taxon>Bacteria</taxon>
        <taxon>Pseudomonadati</taxon>
        <taxon>Pseudomonadota</taxon>
        <taxon>Alphaproteobacteria</taxon>
        <taxon>Hyphomicrobiales</taxon>
        <taxon>Methylopilaceae</taxon>
        <taxon>Hansschlegelia</taxon>
    </lineage>
</organism>
<evidence type="ECO:0000313" key="4">
    <source>
        <dbReference type="EMBL" id="MBB3972484.1"/>
    </source>
</evidence>
<sequence>MKLVRFGEAGAERPGLIDADGAIRDLSDVAPDIAGATLTRAGLDRIRSVDASSLPIVPADARLGPCVGGVRNFIGVGLNFADHAAETGLRIPREPILFNKAPNCIVGPNDDVMLPRGHQRVDWEVELAFVIGDRALYVSEEDALSHVAGLCVCNDVSERYFQTERSGQWTKGKGCPTFGPLGPWLVTLDEIGDLDNLEMFLDINGRRAQTGNTSTMIFKIAYLVSYISQFMALDPGDVVTTGTPPGVGMGMTPPTYLKPGDVMRLGIEGLGEQQQKVVAFREEVGAQPSHAYPSGVDFAR</sequence>
<dbReference type="Pfam" id="PF01557">
    <property type="entry name" value="FAA_hydrolase"/>
    <property type="match status" value="1"/>
</dbReference>
<dbReference type="EMBL" id="JACIDR010000001">
    <property type="protein sequence ID" value="MBB3972484.1"/>
    <property type="molecule type" value="Genomic_DNA"/>
</dbReference>
<name>A0A7W6GG96_9HYPH</name>
<dbReference type="GO" id="GO:0019752">
    <property type="term" value="P:carboxylic acid metabolic process"/>
    <property type="evidence" value="ECO:0007669"/>
    <property type="project" value="UniProtKB-ARBA"/>
</dbReference>
<evidence type="ECO:0000313" key="5">
    <source>
        <dbReference type="Proteomes" id="UP000528964"/>
    </source>
</evidence>
<dbReference type="AlphaFoldDB" id="A0A7W6GG96"/>
<dbReference type="SUPFAM" id="SSF56529">
    <property type="entry name" value="FAH"/>
    <property type="match status" value="1"/>
</dbReference>
<dbReference type="PANTHER" id="PTHR42796:SF4">
    <property type="entry name" value="FUMARYLACETOACETATE HYDROLASE DOMAIN-CONTAINING PROTEIN 2A"/>
    <property type="match status" value="1"/>
</dbReference>
<dbReference type="Gene3D" id="3.90.850.10">
    <property type="entry name" value="Fumarylacetoacetase-like, C-terminal domain"/>
    <property type="match status" value="1"/>
</dbReference>
<gene>
    <name evidence="4" type="ORF">GGR24_001117</name>
</gene>
<feature type="domain" description="Fumarylacetoacetase-like C-terminal" evidence="3">
    <location>
        <begin position="73"/>
        <end position="278"/>
    </location>
</feature>
<dbReference type="PANTHER" id="PTHR42796">
    <property type="entry name" value="FUMARYLACETOACETATE HYDROLASE DOMAIN-CONTAINING PROTEIN 2A-RELATED"/>
    <property type="match status" value="1"/>
</dbReference>
<evidence type="ECO:0000259" key="3">
    <source>
        <dbReference type="Pfam" id="PF01557"/>
    </source>
</evidence>
<dbReference type="Proteomes" id="UP000528964">
    <property type="component" value="Unassembled WGS sequence"/>
</dbReference>
<evidence type="ECO:0000256" key="2">
    <source>
        <dbReference type="ARBA" id="ARBA00022723"/>
    </source>
</evidence>
<proteinExistence type="inferred from homology"/>
<keyword evidence="2" id="KW-0479">Metal-binding</keyword>
<dbReference type="InterPro" id="IPR036663">
    <property type="entry name" value="Fumarylacetoacetase_C_sf"/>
</dbReference>
<keyword evidence="5" id="KW-1185">Reference proteome</keyword>
<dbReference type="FunFam" id="3.90.850.10:FF:000002">
    <property type="entry name" value="2-hydroxyhepta-2,4-diene-1,7-dioate isomerase"/>
    <property type="match status" value="1"/>
</dbReference>
<dbReference type="InterPro" id="IPR051121">
    <property type="entry name" value="FAH"/>
</dbReference>
<dbReference type="GO" id="GO:0016853">
    <property type="term" value="F:isomerase activity"/>
    <property type="evidence" value="ECO:0007669"/>
    <property type="project" value="UniProtKB-ARBA"/>
</dbReference>
<comment type="similarity">
    <text evidence="1">Belongs to the FAH family.</text>
</comment>
<dbReference type="RefSeq" id="WP_183394265.1">
    <property type="nucleotide sequence ID" value="NZ_JACIDR010000001.1"/>
</dbReference>
<dbReference type="GO" id="GO:0046872">
    <property type="term" value="F:metal ion binding"/>
    <property type="evidence" value="ECO:0007669"/>
    <property type="project" value="UniProtKB-KW"/>
</dbReference>
<dbReference type="InterPro" id="IPR011234">
    <property type="entry name" value="Fumarylacetoacetase-like_C"/>
</dbReference>
<protein>
    <submittedName>
        <fullName evidence="4">2-keto-4-pentenoate hydratase/2-oxohepta-3-ene-1,7-dioic acid hydratase in catechol pathway</fullName>
    </submittedName>
</protein>
<accession>A0A7W6GG96</accession>
<comment type="caution">
    <text evidence="4">The sequence shown here is derived from an EMBL/GenBank/DDBJ whole genome shotgun (WGS) entry which is preliminary data.</text>
</comment>
<evidence type="ECO:0000256" key="1">
    <source>
        <dbReference type="ARBA" id="ARBA00010211"/>
    </source>
</evidence>